<proteinExistence type="inferred from homology"/>
<gene>
    <name evidence="6" type="ordered locus">Halhy_4666</name>
</gene>
<comment type="cofactor">
    <cofactor evidence="1">
        <name>FAD</name>
        <dbReference type="ChEBI" id="CHEBI:57692"/>
    </cofactor>
</comment>
<evidence type="ECO:0000256" key="1">
    <source>
        <dbReference type="ARBA" id="ARBA00001974"/>
    </source>
</evidence>
<dbReference type="Gene3D" id="3.50.50.60">
    <property type="entry name" value="FAD/NAD(P)-binding domain"/>
    <property type="match status" value="1"/>
</dbReference>
<dbReference type="OrthoDB" id="56323at2"/>
<dbReference type="InterPro" id="IPR050703">
    <property type="entry name" value="Flavin_MAO"/>
</dbReference>
<dbReference type="PANTHER" id="PTHR43563:SF1">
    <property type="entry name" value="AMINE OXIDASE [FLAVIN-CONTAINING] B"/>
    <property type="match status" value="1"/>
</dbReference>
<dbReference type="AlphaFoldDB" id="F4KVP4"/>
<comment type="similarity">
    <text evidence="2">Belongs to the flavin monoamine oxidase family.</text>
</comment>
<dbReference type="PANTHER" id="PTHR43563">
    <property type="entry name" value="AMINE OXIDASE"/>
    <property type="match status" value="1"/>
</dbReference>
<evidence type="ECO:0000256" key="4">
    <source>
        <dbReference type="PIRSR" id="PIRSR601613-1"/>
    </source>
</evidence>
<evidence type="ECO:0000313" key="7">
    <source>
        <dbReference type="Proteomes" id="UP000008461"/>
    </source>
</evidence>
<sequence>MKQQFAKQIQRSFNRALRQVDPAYFQSRRSFIHQFAGLSTGMLLGQSLLPDLARKTRVLVVGAGIAGLNAAHQLKKAGIEAPIYEASNRFGGRMMTLRNYFGPGLTTELGGEFIDAYHEDMLSLAKEFKLEIYDLREDEPTLQESLYFGGKQYTEDDLAAAIQPFIPKFRASLEKLPEDFEQLSYRDATNWQDLDQLSIPQYLDSIGVQGWLKQFYHSSMSAYYTIDAAEQSVINLFLLLGLPEPGHEHEEQEDLAEIFKIRGGSQALTEALGKSLQAQIKLGHALNEIKKHADGTYTAVFEQRGKFKSVKADYLILALPFTKLREVKTTGFDWSPVKAQCIRELGYGNGGKILFGLNERVWRKHGSHGGFNTDFPAYSGWDSSRMQAGELASLTVFGGSNIGHDAAQLNSNEILSKYMPGLDQLWPGFKAASNGKMHKFSWENYLFNLGSYTAYKPGQWSSFGGVEKEPEGNIFFAGEHCSVIFQGYMNGGAYSGRVAAESLVEKLKS</sequence>
<dbReference type="EMBL" id="CP002691">
    <property type="protein sequence ID" value="AEE52501.1"/>
    <property type="molecule type" value="Genomic_DNA"/>
</dbReference>
<dbReference type="RefSeq" id="WP_013767039.1">
    <property type="nucleotide sequence ID" value="NC_015510.1"/>
</dbReference>
<name>F4KVP4_HALH1</name>
<dbReference type="eggNOG" id="COG1231">
    <property type="taxonomic scope" value="Bacteria"/>
</dbReference>
<dbReference type="GO" id="GO:0016491">
    <property type="term" value="F:oxidoreductase activity"/>
    <property type="evidence" value="ECO:0007669"/>
    <property type="project" value="UniProtKB-KW"/>
</dbReference>
<dbReference type="PRINTS" id="PR00757">
    <property type="entry name" value="AMINEOXDASEF"/>
</dbReference>
<dbReference type="Gene3D" id="3.90.660.10">
    <property type="match status" value="1"/>
</dbReference>
<dbReference type="Gene3D" id="1.10.405.10">
    <property type="entry name" value="Guanine Nucleotide Dissociation Inhibitor, domain 1"/>
    <property type="match status" value="1"/>
</dbReference>
<reference key="2">
    <citation type="submission" date="2011-04" db="EMBL/GenBank/DDBJ databases">
        <title>Complete sequence of chromosome of Haliscomenobacter hydrossis DSM 1100.</title>
        <authorList>
            <consortium name="US DOE Joint Genome Institute (JGI-PGF)"/>
            <person name="Lucas S."/>
            <person name="Han J."/>
            <person name="Lapidus A."/>
            <person name="Bruce D."/>
            <person name="Goodwin L."/>
            <person name="Pitluck S."/>
            <person name="Peters L."/>
            <person name="Kyrpides N."/>
            <person name="Mavromatis K."/>
            <person name="Ivanova N."/>
            <person name="Ovchinnikova G."/>
            <person name="Pagani I."/>
            <person name="Daligault H."/>
            <person name="Detter J.C."/>
            <person name="Han C."/>
            <person name="Land M."/>
            <person name="Hauser L."/>
            <person name="Markowitz V."/>
            <person name="Cheng J.-F."/>
            <person name="Hugenholtz P."/>
            <person name="Woyke T."/>
            <person name="Wu D."/>
            <person name="Verbarg S."/>
            <person name="Frueling A."/>
            <person name="Brambilla E."/>
            <person name="Klenk H.-P."/>
            <person name="Eisen J.A."/>
        </authorList>
    </citation>
    <scope>NUCLEOTIDE SEQUENCE</scope>
    <source>
        <strain>DSM 1100</strain>
    </source>
</reference>
<keyword evidence="7" id="KW-1185">Reference proteome</keyword>
<feature type="binding site" evidence="4">
    <location>
        <position position="397"/>
    </location>
    <ligand>
        <name>substrate</name>
    </ligand>
</feature>
<feature type="domain" description="Amine oxidase" evidence="5">
    <location>
        <begin position="65"/>
        <end position="502"/>
    </location>
</feature>
<evidence type="ECO:0000313" key="6">
    <source>
        <dbReference type="EMBL" id="AEE52501.1"/>
    </source>
</evidence>
<dbReference type="InterPro" id="IPR001613">
    <property type="entry name" value="Flavin_amine_oxidase"/>
</dbReference>
<protein>
    <submittedName>
        <fullName evidence="6">Amine oxidase</fullName>
    </submittedName>
</protein>
<keyword evidence="3" id="KW-0560">Oxidoreductase</keyword>
<organism evidence="6 7">
    <name type="scientific">Haliscomenobacter hydrossis (strain ATCC 27775 / DSM 1100 / LMG 10767 / O)</name>
    <dbReference type="NCBI Taxonomy" id="760192"/>
    <lineage>
        <taxon>Bacteria</taxon>
        <taxon>Pseudomonadati</taxon>
        <taxon>Bacteroidota</taxon>
        <taxon>Saprospiria</taxon>
        <taxon>Saprospirales</taxon>
        <taxon>Haliscomenobacteraceae</taxon>
        <taxon>Haliscomenobacter</taxon>
    </lineage>
</organism>
<dbReference type="InterPro" id="IPR002937">
    <property type="entry name" value="Amino_oxidase"/>
</dbReference>
<dbReference type="KEGG" id="hhy:Halhy_4666"/>
<feature type="binding site" evidence="4">
    <location>
        <begin position="85"/>
        <end position="86"/>
    </location>
    <ligand>
        <name>FAD</name>
        <dbReference type="ChEBI" id="CHEBI:57692"/>
    </ligand>
</feature>
<evidence type="ECO:0000256" key="2">
    <source>
        <dbReference type="ARBA" id="ARBA00005995"/>
    </source>
</evidence>
<dbReference type="HOGENOM" id="CLU_004498_8_4_10"/>
<dbReference type="SUPFAM" id="SSF51905">
    <property type="entry name" value="FAD/NAD(P)-binding domain"/>
    <property type="match status" value="1"/>
</dbReference>
<dbReference type="STRING" id="760192.Halhy_4666"/>
<evidence type="ECO:0000256" key="3">
    <source>
        <dbReference type="ARBA" id="ARBA00023002"/>
    </source>
</evidence>
<dbReference type="Pfam" id="PF01593">
    <property type="entry name" value="Amino_oxidase"/>
    <property type="match status" value="1"/>
</dbReference>
<dbReference type="SUPFAM" id="SSF54373">
    <property type="entry name" value="FAD-linked reductases, C-terminal domain"/>
    <property type="match status" value="1"/>
</dbReference>
<dbReference type="Proteomes" id="UP000008461">
    <property type="component" value="Chromosome"/>
</dbReference>
<evidence type="ECO:0000259" key="5">
    <source>
        <dbReference type="Pfam" id="PF01593"/>
    </source>
</evidence>
<dbReference type="InterPro" id="IPR036188">
    <property type="entry name" value="FAD/NAD-bd_sf"/>
</dbReference>
<accession>F4KVP4</accession>
<reference evidence="6 7" key="1">
    <citation type="journal article" date="2011" name="Stand. Genomic Sci.">
        <title>Complete genome sequence of Haliscomenobacter hydrossis type strain (O).</title>
        <authorList>
            <consortium name="US DOE Joint Genome Institute (JGI-PGF)"/>
            <person name="Daligault H."/>
            <person name="Lapidus A."/>
            <person name="Zeytun A."/>
            <person name="Nolan M."/>
            <person name="Lucas S."/>
            <person name="Del Rio T.G."/>
            <person name="Tice H."/>
            <person name="Cheng J.F."/>
            <person name="Tapia R."/>
            <person name="Han C."/>
            <person name="Goodwin L."/>
            <person name="Pitluck S."/>
            <person name="Liolios K."/>
            <person name="Pagani I."/>
            <person name="Ivanova N."/>
            <person name="Huntemann M."/>
            <person name="Mavromatis K."/>
            <person name="Mikhailova N."/>
            <person name="Pati A."/>
            <person name="Chen A."/>
            <person name="Palaniappan K."/>
            <person name="Land M."/>
            <person name="Hauser L."/>
            <person name="Brambilla E.M."/>
            <person name="Rohde M."/>
            <person name="Verbarg S."/>
            <person name="Goker M."/>
            <person name="Bristow J."/>
            <person name="Eisen J.A."/>
            <person name="Markowitz V."/>
            <person name="Hugenholtz P."/>
            <person name="Kyrpides N.C."/>
            <person name="Klenk H.P."/>
            <person name="Woyke T."/>
        </authorList>
    </citation>
    <scope>NUCLEOTIDE SEQUENCE [LARGE SCALE GENOMIC DNA]</scope>
    <source>
        <strain evidence="7">ATCC 27775 / DSM 1100 / LMG 10767 / O</strain>
    </source>
</reference>